<dbReference type="NCBIfam" id="TIGR00385">
    <property type="entry name" value="dsbE"/>
    <property type="match status" value="1"/>
</dbReference>
<dbReference type="PROSITE" id="PS00194">
    <property type="entry name" value="THIOREDOXIN_1"/>
    <property type="match status" value="1"/>
</dbReference>
<dbReference type="PANTHER" id="PTHR42852:SF6">
    <property type="entry name" value="THIOL:DISULFIDE INTERCHANGE PROTEIN DSBE"/>
    <property type="match status" value="1"/>
</dbReference>
<dbReference type="InterPro" id="IPR004799">
    <property type="entry name" value="Periplasmic_diS_OxRdtase_DsbE"/>
</dbReference>
<dbReference type="InterPro" id="IPR017937">
    <property type="entry name" value="Thioredoxin_CS"/>
</dbReference>
<keyword evidence="3" id="KW-0201">Cytochrome c-type biogenesis</keyword>
<comment type="similarity">
    <text evidence="2">Belongs to the thioredoxin family. DsbE subfamily.</text>
</comment>
<dbReference type="RefSeq" id="WP_166271224.1">
    <property type="nucleotide sequence ID" value="NZ_CP048029.1"/>
</dbReference>
<dbReference type="GO" id="GO:0030288">
    <property type="term" value="C:outer membrane-bounded periplasmic space"/>
    <property type="evidence" value="ECO:0007669"/>
    <property type="project" value="InterPro"/>
</dbReference>
<feature type="domain" description="Thioredoxin" evidence="7">
    <location>
        <begin position="49"/>
        <end position="187"/>
    </location>
</feature>
<dbReference type="KEGG" id="cjap:GWK36_11295"/>
<reference evidence="9" key="1">
    <citation type="submission" date="2020-01" db="EMBL/GenBank/DDBJ databases">
        <title>Caldichromatium gen. nov., sp. nov., a thermophilic purple sulfur bacterium member of the family Chromatiaceae isolated from Nakabusa hot spring, Japan.</title>
        <authorList>
            <person name="Saini M.K."/>
            <person name="Hanada S."/>
            <person name="Tank M."/>
        </authorList>
    </citation>
    <scope>NUCLEOTIDE SEQUENCE [LARGE SCALE GENOMIC DNA]</scope>
    <source>
        <strain evidence="9">No.7</strain>
    </source>
</reference>
<evidence type="ECO:0000313" key="8">
    <source>
        <dbReference type="EMBL" id="QIK38467.1"/>
    </source>
</evidence>
<dbReference type="InterPro" id="IPR050553">
    <property type="entry name" value="Thioredoxin_ResA/DsbE_sf"/>
</dbReference>
<dbReference type="Proteomes" id="UP000502699">
    <property type="component" value="Chromosome"/>
</dbReference>
<evidence type="ECO:0000256" key="4">
    <source>
        <dbReference type="ARBA" id="ARBA00023157"/>
    </source>
</evidence>
<dbReference type="GO" id="GO:0017004">
    <property type="term" value="P:cytochrome complex assembly"/>
    <property type="evidence" value="ECO:0007669"/>
    <property type="project" value="UniProtKB-KW"/>
</dbReference>
<evidence type="ECO:0000259" key="7">
    <source>
        <dbReference type="PROSITE" id="PS51352"/>
    </source>
</evidence>
<keyword evidence="4" id="KW-1015">Disulfide bond</keyword>
<dbReference type="InterPro" id="IPR013766">
    <property type="entry name" value="Thioredoxin_domain"/>
</dbReference>
<dbReference type="EMBL" id="CP048029">
    <property type="protein sequence ID" value="QIK38467.1"/>
    <property type="molecule type" value="Genomic_DNA"/>
</dbReference>
<dbReference type="SUPFAM" id="SSF52833">
    <property type="entry name" value="Thioredoxin-like"/>
    <property type="match status" value="1"/>
</dbReference>
<dbReference type="Pfam" id="PF08534">
    <property type="entry name" value="Redoxin"/>
    <property type="match status" value="1"/>
</dbReference>
<proteinExistence type="inferred from homology"/>
<dbReference type="CDD" id="cd03010">
    <property type="entry name" value="TlpA_like_DsbE"/>
    <property type="match status" value="1"/>
</dbReference>
<dbReference type="InterPro" id="IPR036249">
    <property type="entry name" value="Thioredoxin-like_sf"/>
</dbReference>
<evidence type="ECO:0000256" key="6">
    <source>
        <dbReference type="SAM" id="Phobius"/>
    </source>
</evidence>
<keyword evidence="9" id="KW-1185">Reference proteome</keyword>
<keyword evidence="6" id="KW-0472">Membrane</keyword>
<dbReference type="GO" id="GO:0015036">
    <property type="term" value="F:disulfide oxidoreductase activity"/>
    <property type="evidence" value="ECO:0007669"/>
    <property type="project" value="InterPro"/>
</dbReference>
<comment type="subcellular location">
    <subcellularLocation>
        <location evidence="1">Cell inner membrane</location>
        <topology evidence="1">Single-pass membrane protein</topology>
        <orientation evidence="1">Periplasmic side</orientation>
    </subcellularLocation>
</comment>
<evidence type="ECO:0000256" key="3">
    <source>
        <dbReference type="ARBA" id="ARBA00022748"/>
    </source>
</evidence>
<dbReference type="InterPro" id="IPR013740">
    <property type="entry name" value="Redoxin"/>
</dbReference>
<organism evidence="8 9">
    <name type="scientific">Caldichromatium japonicum</name>
    <dbReference type="NCBI Taxonomy" id="2699430"/>
    <lineage>
        <taxon>Bacteria</taxon>
        <taxon>Pseudomonadati</taxon>
        <taxon>Pseudomonadota</taxon>
        <taxon>Gammaproteobacteria</taxon>
        <taxon>Chromatiales</taxon>
        <taxon>Chromatiaceae</taxon>
        <taxon>Caldichromatium</taxon>
    </lineage>
</organism>
<evidence type="ECO:0000256" key="1">
    <source>
        <dbReference type="ARBA" id="ARBA00004383"/>
    </source>
</evidence>
<gene>
    <name evidence="8" type="ORF">GWK36_11295</name>
</gene>
<dbReference type="PANTHER" id="PTHR42852">
    <property type="entry name" value="THIOL:DISULFIDE INTERCHANGE PROTEIN DSBE"/>
    <property type="match status" value="1"/>
</dbReference>
<protein>
    <submittedName>
        <fullName evidence="8">DsbE family thiol:disulfide interchange protein</fullName>
    </submittedName>
</protein>
<dbReference type="GO" id="GO:0005886">
    <property type="term" value="C:plasma membrane"/>
    <property type="evidence" value="ECO:0007669"/>
    <property type="project" value="UniProtKB-SubCell"/>
</dbReference>
<accession>A0A6G7VF97</accession>
<evidence type="ECO:0000313" key="9">
    <source>
        <dbReference type="Proteomes" id="UP000502699"/>
    </source>
</evidence>
<dbReference type="Gene3D" id="3.40.30.10">
    <property type="entry name" value="Glutaredoxin"/>
    <property type="match status" value="1"/>
</dbReference>
<evidence type="ECO:0000256" key="5">
    <source>
        <dbReference type="ARBA" id="ARBA00023284"/>
    </source>
</evidence>
<keyword evidence="5" id="KW-0676">Redox-active center</keyword>
<dbReference type="AlphaFoldDB" id="A0A6G7VF97"/>
<evidence type="ECO:0000256" key="2">
    <source>
        <dbReference type="ARBA" id="ARBA00007758"/>
    </source>
</evidence>
<keyword evidence="6" id="KW-0812">Transmembrane</keyword>
<name>A0A6G7VF97_9GAMM</name>
<dbReference type="PROSITE" id="PS51352">
    <property type="entry name" value="THIOREDOXIN_2"/>
    <property type="match status" value="1"/>
</dbReference>
<feature type="transmembrane region" description="Helical" evidence="6">
    <location>
        <begin position="16"/>
        <end position="35"/>
    </location>
</feature>
<sequence length="194" mass="21939">MDQEISHPSQRLPARALIPLWVFLALASLLFYVLYIRGTGQDARYIPSPLIGKPAPEFALPSLTDPSQTLTRDVLLGQVSLVNVWASWCPSCREEHTELMRLARTQGIRLIGFNWKDERADALAWLARFGNPYAVILYDPDNRAGIDWGVYGAPETFVVDAQGIIRHKRVGPIDTQVWETEIKPIIERYQGQTP</sequence>
<keyword evidence="6" id="KW-1133">Transmembrane helix</keyword>